<keyword evidence="2" id="KW-0548">Nucleotidyltransferase</keyword>
<keyword evidence="2" id="KW-0808">Transferase</keyword>
<comment type="caution">
    <text evidence="2">The sequence shown here is derived from an EMBL/GenBank/DDBJ whole genome shotgun (WGS) entry which is preliminary data.</text>
</comment>
<dbReference type="AlphaFoldDB" id="A0A834TKT2"/>
<dbReference type="Proteomes" id="UP000634136">
    <property type="component" value="Unassembled WGS sequence"/>
</dbReference>
<dbReference type="Pfam" id="PF13966">
    <property type="entry name" value="zf-RVT"/>
    <property type="match status" value="1"/>
</dbReference>
<dbReference type="InterPro" id="IPR026960">
    <property type="entry name" value="RVT-Znf"/>
</dbReference>
<accession>A0A834TKT2</accession>
<name>A0A834TKT2_9FABA</name>
<gene>
    <name evidence="2" type="ORF">G2W53_021764</name>
</gene>
<evidence type="ECO:0000259" key="1">
    <source>
        <dbReference type="Pfam" id="PF13966"/>
    </source>
</evidence>
<keyword evidence="2" id="KW-0695">RNA-directed DNA polymerase</keyword>
<evidence type="ECO:0000313" key="2">
    <source>
        <dbReference type="EMBL" id="KAF7823620.1"/>
    </source>
</evidence>
<sequence length="336" mass="38796">MISWKRLCKDRSEGGGFGDEAKVAQVYTSYKKALVLDTVISHTNVEDKLVWNITDNGDFSVKKAYEIITNNTHTHGSPGFKWNRFWQLPFTQRVLLFWWKNLNKGLPLKMNLARKGFQISSNCPYGCDAAETEEHIFKDCQYAQRVWFASRPNLRSDDINASSMSEWISQKISNLSKTSPPQHKEIVMLLLSICWSLYTQRNQLLFQQGKPDVTKCLNKAYKIVDEIIGIDTIQRQDHFFKLEVPRKQRGDGSRTTEHNVGRIVLTFSWKKDSSTMRKVFAIFQQLEGNQKLLCSMVTEDDQDDCLALLRSVRLFLEEIKWDLSPLTSPARTSSPN</sequence>
<feature type="domain" description="Reverse transcriptase zinc-binding" evidence="1">
    <location>
        <begin position="59"/>
        <end position="147"/>
    </location>
</feature>
<evidence type="ECO:0000313" key="3">
    <source>
        <dbReference type="Proteomes" id="UP000634136"/>
    </source>
</evidence>
<dbReference type="EMBL" id="JAAIUW010000007">
    <property type="protein sequence ID" value="KAF7823620.1"/>
    <property type="molecule type" value="Genomic_DNA"/>
</dbReference>
<organism evidence="2 3">
    <name type="scientific">Senna tora</name>
    <dbReference type="NCBI Taxonomy" id="362788"/>
    <lineage>
        <taxon>Eukaryota</taxon>
        <taxon>Viridiplantae</taxon>
        <taxon>Streptophyta</taxon>
        <taxon>Embryophyta</taxon>
        <taxon>Tracheophyta</taxon>
        <taxon>Spermatophyta</taxon>
        <taxon>Magnoliopsida</taxon>
        <taxon>eudicotyledons</taxon>
        <taxon>Gunneridae</taxon>
        <taxon>Pentapetalae</taxon>
        <taxon>rosids</taxon>
        <taxon>fabids</taxon>
        <taxon>Fabales</taxon>
        <taxon>Fabaceae</taxon>
        <taxon>Caesalpinioideae</taxon>
        <taxon>Cassia clade</taxon>
        <taxon>Senna</taxon>
    </lineage>
</organism>
<proteinExistence type="predicted"/>
<keyword evidence="3" id="KW-1185">Reference proteome</keyword>
<dbReference type="OrthoDB" id="1938822at2759"/>
<protein>
    <submittedName>
        <fullName evidence="2">Reverse transcriptase zinc-binding domain</fullName>
    </submittedName>
</protein>
<dbReference type="GO" id="GO:0003964">
    <property type="term" value="F:RNA-directed DNA polymerase activity"/>
    <property type="evidence" value="ECO:0007669"/>
    <property type="project" value="UniProtKB-KW"/>
</dbReference>
<reference evidence="2" key="1">
    <citation type="submission" date="2020-09" db="EMBL/GenBank/DDBJ databases">
        <title>Genome-Enabled Discovery of Anthraquinone Biosynthesis in Senna tora.</title>
        <authorList>
            <person name="Kang S.-H."/>
            <person name="Pandey R.P."/>
            <person name="Lee C.-M."/>
            <person name="Sim J.-S."/>
            <person name="Jeong J.-T."/>
            <person name="Choi B.-S."/>
            <person name="Jung M."/>
            <person name="Ginzburg D."/>
            <person name="Zhao K."/>
            <person name="Won S.Y."/>
            <person name="Oh T.-J."/>
            <person name="Yu Y."/>
            <person name="Kim N.-H."/>
            <person name="Lee O.R."/>
            <person name="Lee T.-H."/>
            <person name="Bashyal P."/>
            <person name="Kim T.-S."/>
            <person name="Lee W.-H."/>
            <person name="Kawkins C."/>
            <person name="Kim C.-K."/>
            <person name="Kim J.S."/>
            <person name="Ahn B.O."/>
            <person name="Rhee S.Y."/>
            <person name="Sohng J.K."/>
        </authorList>
    </citation>
    <scope>NUCLEOTIDE SEQUENCE</scope>
    <source>
        <tissue evidence="2">Leaf</tissue>
    </source>
</reference>